<keyword evidence="1" id="KW-0479">Metal-binding</keyword>
<dbReference type="InterPro" id="IPR036875">
    <property type="entry name" value="Znf_CCHC_sf"/>
</dbReference>
<feature type="coiled-coil region" evidence="2">
    <location>
        <begin position="108"/>
        <end position="145"/>
    </location>
</feature>
<dbReference type="Pfam" id="PF00098">
    <property type="entry name" value="zf-CCHC"/>
    <property type="match status" value="1"/>
</dbReference>
<feature type="region of interest" description="Disordered" evidence="3">
    <location>
        <begin position="47"/>
        <end position="68"/>
    </location>
</feature>
<evidence type="ECO:0000313" key="5">
    <source>
        <dbReference type="EMBL" id="GBG71639.1"/>
    </source>
</evidence>
<comment type="caution">
    <text evidence="5">The sequence shown here is derived from an EMBL/GenBank/DDBJ whole genome shotgun (WGS) entry which is preliminary data.</text>
</comment>
<sequence>MASTSSVRTCYNCGDPNHFARWCPHKTAAATGNLGTGNAPILTLPTPPISLPTLPPPPPPPASQTTVGGVSGNTNGQYTKGSGWFNLNQRMAVLEETVVKMKTWYDLAMANELARKEEEEKLKKAKEEEERRLLDKKEREALNKELHDAMNARLDVVYEAVRGQKQADVSGEEKMEKLLKEIEKLQVAQSEVTNNSGASTSRPSVHDDALLAKMMQEHEDMKRRVALASAANKRAETLEASLRTIKQQQELAMQEVETWKKEALRTGNKRSRLATSSSAQLKIPATPPRKSSNDRPSIDPLQLAQLHTLEVNALKELRLNS</sequence>
<dbReference type="SUPFAM" id="SSF57756">
    <property type="entry name" value="Retrovirus zinc finger-like domains"/>
    <property type="match status" value="1"/>
</dbReference>
<evidence type="ECO:0000313" key="6">
    <source>
        <dbReference type="Proteomes" id="UP000265515"/>
    </source>
</evidence>
<gene>
    <name evidence="5" type="ORF">CBR_g9055</name>
</gene>
<dbReference type="PROSITE" id="PS50158">
    <property type="entry name" value="ZF_CCHC"/>
    <property type="match status" value="1"/>
</dbReference>
<feature type="coiled-coil region" evidence="2">
    <location>
        <begin position="228"/>
        <end position="262"/>
    </location>
</feature>
<keyword evidence="6" id="KW-1185">Reference proteome</keyword>
<keyword evidence="1" id="KW-0862">Zinc</keyword>
<feature type="region of interest" description="Disordered" evidence="3">
    <location>
        <begin position="263"/>
        <end position="301"/>
    </location>
</feature>
<feature type="domain" description="CCHC-type" evidence="4">
    <location>
        <begin position="10"/>
        <end position="24"/>
    </location>
</feature>
<reference evidence="5 6" key="1">
    <citation type="journal article" date="2018" name="Cell">
        <title>The Chara Genome: Secondary Complexity and Implications for Plant Terrestrialization.</title>
        <authorList>
            <person name="Nishiyama T."/>
            <person name="Sakayama H."/>
            <person name="Vries J.D."/>
            <person name="Buschmann H."/>
            <person name="Saint-Marcoux D."/>
            <person name="Ullrich K.K."/>
            <person name="Haas F.B."/>
            <person name="Vanderstraeten L."/>
            <person name="Becker D."/>
            <person name="Lang D."/>
            <person name="Vosolsobe S."/>
            <person name="Rombauts S."/>
            <person name="Wilhelmsson P.K.I."/>
            <person name="Janitza P."/>
            <person name="Kern R."/>
            <person name="Heyl A."/>
            <person name="Rumpler F."/>
            <person name="Villalobos L.I.A.C."/>
            <person name="Clay J.M."/>
            <person name="Skokan R."/>
            <person name="Toyoda A."/>
            <person name="Suzuki Y."/>
            <person name="Kagoshima H."/>
            <person name="Schijlen E."/>
            <person name="Tajeshwar N."/>
            <person name="Catarino B."/>
            <person name="Hetherington A.J."/>
            <person name="Saltykova A."/>
            <person name="Bonnot C."/>
            <person name="Breuninger H."/>
            <person name="Symeonidi A."/>
            <person name="Radhakrishnan G.V."/>
            <person name="Van Nieuwerburgh F."/>
            <person name="Deforce D."/>
            <person name="Chang C."/>
            <person name="Karol K.G."/>
            <person name="Hedrich R."/>
            <person name="Ulvskov P."/>
            <person name="Glockner G."/>
            <person name="Delwiche C.F."/>
            <person name="Petrasek J."/>
            <person name="Van de Peer Y."/>
            <person name="Friml J."/>
            <person name="Beilby M."/>
            <person name="Dolan L."/>
            <person name="Kohara Y."/>
            <person name="Sugano S."/>
            <person name="Fujiyama A."/>
            <person name="Delaux P.-M."/>
            <person name="Quint M."/>
            <person name="TheiBen G."/>
            <person name="Hagemann M."/>
            <person name="Harholt J."/>
            <person name="Dunand C."/>
            <person name="Zachgo S."/>
            <person name="Langdale J."/>
            <person name="Maumus F."/>
            <person name="Straeten D.V.D."/>
            <person name="Gould S.B."/>
            <person name="Rensing S.A."/>
        </authorList>
    </citation>
    <scope>NUCLEOTIDE SEQUENCE [LARGE SCALE GENOMIC DNA]</scope>
    <source>
        <strain evidence="5 6">S276</strain>
    </source>
</reference>
<accession>A0A388KNK8</accession>
<dbReference type="Gramene" id="GBG71639">
    <property type="protein sequence ID" value="GBG71639"/>
    <property type="gene ID" value="CBR_g9055"/>
</dbReference>
<dbReference type="AlphaFoldDB" id="A0A388KNK8"/>
<dbReference type="GO" id="GO:0003676">
    <property type="term" value="F:nucleic acid binding"/>
    <property type="evidence" value="ECO:0007669"/>
    <property type="project" value="InterPro"/>
</dbReference>
<dbReference type="SMART" id="SM00343">
    <property type="entry name" value="ZnF_C2HC"/>
    <property type="match status" value="1"/>
</dbReference>
<dbReference type="Gene3D" id="4.10.60.10">
    <property type="entry name" value="Zinc finger, CCHC-type"/>
    <property type="match status" value="1"/>
</dbReference>
<feature type="compositionally biased region" description="Pro residues" evidence="3">
    <location>
        <begin position="47"/>
        <end position="62"/>
    </location>
</feature>
<evidence type="ECO:0000256" key="1">
    <source>
        <dbReference type="PROSITE-ProRule" id="PRU00047"/>
    </source>
</evidence>
<protein>
    <recommendedName>
        <fullName evidence="4">CCHC-type domain-containing protein</fullName>
    </recommendedName>
</protein>
<organism evidence="5 6">
    <name type="scientific">Chara braunii</name>
    <name type="common">Braun's stonewort</name>
    <dbReference type="NCBI Taxonomy" id="69332"/>
    <lineage>
        <taxon>Eukaryota</taxon>
        <taxon>Viridiplantae</taxon>
        <taxon>Streptophyta</taxon>
        <taxon>Charophyceae</taxon>
        <taxon>Charales</taxon>
        <taxon>Characeae</taxon>
        <taxon>Chara</taxon>
    </lineage>
</organism>
<evidence type="ECO:0000256" key="2">
    <source>
        <dbReference type="SAM" id="Coils"/>
    </source>
</evidence>
<proteinExistence type="predicted"/>
<keyword evidence="1" id="KW-0863">Zinc-finger</keyword>
<keyword evidence="2" id="KW-0175">Coiled coil</keyword>
<dbReference type="InterPro" id="IPR001878">
    <property type="entry name" value="Znf_CCHC"/>
</dbReference>
<dbReference type="GO" id="GO:0008270">
    <property type="term" value="F:zinc ion binding"/>
    <property type="evidence" value="ECO:0007669"/>
    <property type="project" value="UniProtKB-KW"/>
</dbReference>
<dbReference type="EMBL" id="BFEA01000150">
    <property type="protein sequence ID" value="GBG71639.1"/>
    <property type="molecule type" value="Genomic_DNA"/>
</dbReference>
<dbReference type="Proteomes" id="UP000265515">
    <property type="component" value="Unassembled WGS sequence"/>
</dbReference>
<name>A0A388KNK8_CHABU</name>
<evidence type="ECO:0000256" key="3">
    <source>
        <dbReference type="SAM" id="MobiDB-lite"/>
    </source>
</evidence>
<evidence type="ECO:0000259" key="4">
    <source>
        <dbReference type="PROSITE" id="PS50158"/>
    </source>
</evidence>